<feature type="chain" id="PRO_5043718705" description="EF-hand domain-containing protein" evidence="2">
    <location>
        <begin position="26"/>
        <end position="116"/>
    </location>
</feature>
<feature type="signal peptide" evidence="2">
    <location>
        <begin position="1"/>
        <end position="25"/>
    </location>
</feature>
<accession>A0AAV2I051</accession>
<protein>
    <recommendedName>
        <fullName evidence="3">EF-hand domain-containing protein</fullName>
    </recommendedName>
</protein>
<dbReference type="Proteomes" id="UP001497497">
    <property type="component" value="Unassembled WGS sequence"/>
</dbReference>
<comment type="caution">
    <text evidence="4">The sequence shown here is derived from an EMBL/GenBank/DDBJ whole genome shotgun (WGS) entry which is preliminary data.</text>
</comment>
<dbReference type="PROSITE" id="PS00018">
    <property type="entry name" value="EF_HAND_1"/>
    <property type="match status" value="1"/>
</dbReference>
<dbReference type="InterPro" id="IPR002048">
    <property type="entry name" value="EF_hand_dom"/>
</dbReference>
<name>A0AAV2I051_LYMST</name>
<proteinExistence type="predicted"/>
<dbReference type="GO" id="GO:0005509">
    <property type="term" value="F:calcium ion binding"/>
    <property type="evidence" value="ECO:0007669"/>
    <property type="project" value="InterPro"/>
</dbReference>
<dbReference type="SUPFAM" id="SSF47473">
    <property type="entry name" value="EF-hand"/>
    <property type="match status" value="1"/>
</dbReference>
<evidence type="ECO:0000256" key="2">
    <source>
        <dbReference type="SAM" id="SignalP"/>
    </source>
</evidence>
<keyword evidence="5" id="KW-1185">Reference proteome</keyword>
<dbReference type="Gene3D" id="1.10.238.10">
    <property type="entry name" value="EF-hand"/>
    <property type="match status" value="1"/>
</dbReference>
<sequence length="116" mass="13757">MQAMLQGLLNYWCLLLLCSIMLSDASYLPTTSSQRAPHLQRIAKSLEKDRHSPSAVKRNDKQRRFNQIMSRHNHYRDEQVFVEKMFRTFDMNSDQVIERDEFRAILMMLGIVSHLQ</sequence>
<evidence type="ECO:0000259" key="3">
    <source>
        <dbReference type="PROSITE" id="PS50222"/>
    </source>
</evidence>
<feature type="domain" description="EF-hand" evidence="3">
    <location>
        <begin position="77"/>
        <end position="112"/>
    </location>
</feature>
<evidence type="ECO:0000313" key="5">
    <source>
        <dbReference type="Proteomes" id="UP001497497"/>
    </source>
</evidence>
<keyword evidence="2" id="KW-0732">Signal</keyword>
<dbReference type="InterPro" id="IPR011992">
    <property type="entry name" value="EF-hand-dom_pair"/>
</dbReference>
<gene>
    <name evidence="4" type="ORF">GSLYS_00011551001</name>
</gene>
<evidence type="ECO:0000313" key="4">
    <source>
        <dbReference type="EMBL" id="CAL1537649.1"/>
    </source>
</evidence>
<reference evidence="4 5" key="1">
    <citation type="submission" date="2024-04" db="EMBL/GenBank/DDBJ databases">
        <authorList>
            <consortium name="Genoscope - CEA"/>
            <person name="William W."/>
        </authorList>
    </citation>
    <scope>NUCLEOTIDE SEQUENCE [LARGE SCALE GENOMIC DNA]</scope>
</reference>
<keyword evidence="1" id="KW-0106">Calcium</keyword>
<organism evidence="4 5">
    <name type="scientific">Lymnaea stagnalis</name>
    <name type="common">Great pond snail</name>
    <name type="synonym">Helix stagnalis</name>
    <dbReference type="NCBI Taxonomy" id="6523"/>
    <lineage>
        <taxon>Eukaryota</taxon>
        <taxon>Metazoa</taxon>
        <taxon>Spiralia</taxon>
        <taxon>Lophotrochozoa</taxon>
        <taxon>Mollusca</taxon>
        <taxon>Gastropoda</taxon>
        <taxon>Heterobranchia</taxon>
        <taxon>Euthyneura</taxon>
        <taxon>Panpulmonata</taxon>
        <taxon>Hygrophila</taxon>
        <taxon>Lymnaeoidea</taxon>
        <taxon>Lymnaeidae</taxon>
        <taxon>Lymnaea</taxon>
    </lineage>
</organism>
<dbReference type="SMART" id="SM00054">
    <property type="entry name" value="EFh"/>
    <property type="match status" value="1"/>
</dbReference>
<dbReference type="InterPro" id="IPR018247">
    <property type="entry name" value="EF_Hand_1_Ca_BS"/>
</dbReference>
<dbReference type="AlphaFoldDB" id="A0AAV2I051"/>
<dbReference type="EMBL" id="CAXITT010000270">
    <property type="protein sequence ID" value="CAL1537649.1"/>
    <property type="molecule type" value="Genomic_DNA"/>
</dbReference>
<evidence type="ECO:0000256" key="1">
    <source>
        <dbReference type="ARBA" id="ARBA00022837"/>
    </source>
</evidence>
<dbReference type="PROSITE" id="PS50222">
    <property type="entry name" value="EF_HAND_2"/>
    <property type="match status" value="1"/>
</dbReference>